<comment type="caution">
    <text evidence="1">The sequence shown here is derived from an EMBL/GenBank/DDBJ whole genome shotgun (WGS) entry which is preliminary data.</text>
</comment>
<reference evidence="1" key="1">
    <citation type="submission" date="2023-07" db="EMBL/GenBank/DDBJ databases">
        <title>Functional and genomic diversity of the sorghum phyllosphere microbiome.</title>
        <authorList>
            <person name="Shade A."/>
        </authorList>
    </citation>
    <scope>NUCLEOTIDE SEQUENCE</scope>
    <source>
        <strain evidence="1">SORGH_AS_0457</strain>
    </source>
</reference>
<protein>
    <submittedName>
        <fullName evidence="1">Uncharacterized protein</fullName>
    </submittedName>
</protein>
<dbReference type="AlphaFoldDB" id="A0AAP5AJX7"/>
<organism evidence="1 2">
    <name type="scientific">Stenotrophomonas rhizophila</name>
    <dbReference type="NCBI Taxonomy" id="216778"/>
    <lineage>
        <taxon>Bacteria</taxon>
        <taxon>Pseudomonadati</taxon>
        <taxon>Pseudomonadota</taxon>
        <taxon>Gammaproteobacteria</taxon>
        <taxon>Lysobacterales</taxon>
        <taxon>Lysobacteraceae</taxon>
        <taxon>Stenotrophomonas</taxon>
    </lineage>
</organism>
<name>A0AAP5AJX7_9GAMM</name>
<sequence length="44" mass="4866">MQPMLGKLLPAHPDLNIEVIDEVLAKIRLSGERLPEAALKMTGR</sequence>
<proteinExistence type="predicted"/>
<dbReference type="Proteomes" id="UP001226084">
    <property type="component" value="Unassembled WGS sequence"/>
</dbReference>
<gene>
    <name evidence="1" type="ORF">QE424_002501</name>
</gene>
<evidence type="ECO:0000313" key="1">
    <source>
        <dbReference type="EMBL" id="MDQ1109342.1"/>
    </source>
</evidence>
<evidence type="ECO:0000313" key="2">
    <source>
        <dbReference type="Proteomes" id="UP001226084"/>
    </source>
</evidence>
<dbReference type="EMBL" id="JAUTAS010000001">
    <property type="protein sequence ID" value="MDQ1109342.1"/>
    <property type="molecule type" value="Genomic_DNA"/>
</dbReference>
<accession>A0AAP5AJX7</accession>